<accession>A0A410VCZ2</accession>
<dbReference type="AlphaFoldDB" id="A0A410VCZ2"/>
<reference evidence="2 3" key="2">
    <citation type="submission" date="2018-06" db="EMBL/GenBank/DDBJ databases">
        <title>Comparative genomics of rhizobia nodulating Arachis hypogaea in China.</title>
        <authorList>
            <person name="Li Y."/>
        </authorList>
    </citation>
    <scope>NUCLEOTIDE SEQUENCE [LARGE SCALE GENOMIC DNA]</scope>
    <source>
        <strain evidence="2 3">CCBAU 51658</strain>
    </source>
</reference>
<evidence type="ECO:0000313" key="1">
    <source>
        <dbReference type="EMBL" id="GGI29660.1"/>
    </source>
</evidence>
<evidence type="ECO:0000313" key="2">
    <source>
        <dbReference type="EMBL" id="QOZ62469.1"/>
    </source>
</evidence>
<organism evidence="1 4">
    <name type="scientific">Bradyrhizobium guangdongense</name>
    <dbReference type="NCBI Taxonomy" id="1325090"/>
    <lineage>
        <taxon>Bacteria</taxon>
        <taxon>Pseudomonadati</taxon>
        <taxon>Pseudomonadota</taxon>
        <taxon>Alphaproteobacteria</taxon>
        <taxon>Hyphomicrobiales</taxon>
        <taxon>Nitrobacteraceae</taxon>
        <taxon>Bradyrhizobium</taxon>
    </lineage>
</organism>
<evidence type="ECO:0000313" key="4">
    <source>
        <dbReference type="Proteomes" id="UP000625079"/>
    </source>
</evidence>
<name>A0A410VCZ2_9BRAD</name>
<evidence type="ECO:0008006" key="5">
    <source>
        <dbReference type="Google" id="ProtNLM"/>
    </source>
</evidence>
<dbReference type="Proteomes" id="UP000593880">
    <property type="component" value="Chromosome"/>
</dbReference>
<dbReference type="Proteomes" id="UP000625079">
    <property type="component" value="Unassembled WGS sequence"/>
</dbReference>
<gene>
    <name evidence="1" type="ORF">GCM10010987_55580</name>
    <name evidence="2" type="ORF">XH86_29790</name>
</gene>
<reference evidence="1" key="1">
    <citation type="journal article" date="2014" name="Int. J. Syst. Evol. Microbiol.">
        <title>Complete genome sequence of Corynebacterium casei LMG S-19264T (=DSM 44701T), isolated from a smear-ripened cheese.</title>
        <authorList>
            <consortium name="US DOE Joint Genome Institute (JGI-PGF)"/>
            <person name="Walter F."/>
            <person name="Albersmeier A."/>
            <person name="Kalinowski J."/>
            <person name="Ruckert C."/>
        </authorList>
    </citation>
    <scope>NUCLEOTIDE SEQUENCE</scope>
    <source>
        <strain evidence="1">CGMCC 1.15034</strain>
    </source>
</reference>
<proteinExistence type="predicted"/>
<dbReference type="RefSeq" id="WP_128968051.1">
    <property type="nucleotide sequence ID" value="NZ_BMHC01000015.1"/>
</dbReference>
<sequence>MNHSMHTADRATHLKVVVAGLIAGTAILTTALALHLTYPDMDVQKPTTVAVHQPHPAHVLTRIAQR</sequence>
<evidence type="ECO:0000313" key="3">
    <source>
        <dbReference type="Proteomes" id="UP000593880"/>
    </source>
</evidence>
<keyword evidence="3" id="KW-1185">Reference proteome</keyword>
<reference evidence="1" key="3">
    <citation type="submission" date="2022-12" db="EMBL/GenBank/DDBJ databases">
        <authorList>
            <person name="Sun Q."/>
            <person name="Zhou Y."/>
        </authorList>
    </citation>
    <scope>NUCLEOTIDE SEQUENCE</scope>
    <source>
        <strain evidence="1">CGMCC 1.15034</strain>
    </source>
</reference>
<dbReference type="EMBL" id="BMHC01000015">
    <property type="protein sequence ID" value="GGI29660.1"/>
    <property type="molecule type" value="Genomic_DNA"/>
</dbReference>
<dbReference type="EMBL" id="CP030057">
    <property type="protein sequence ID" value="QOZ62469.1"/>
    <property type="molecule type" value="Genomic_DNA"/>
</dbReference>
<protein>
    <recommendedName>
        <fullName evidence="5">Histidine kinase</fullName>
    </recommendedName>
</protein>